<dbReference type="Proteomes" id="UP000270185">
    <property type="component" value="Chromosome"/>
</dbReference>
<gene>
    <name evidence="1" type="ORF">EIB73_02240</name>
</gene>
<dbReference type="OrthoDB" id="1252361at2"/>
<protein>
    <submittedName>
        <fullName evidence="1">Uncharacterized protein</fullName>
    </submittedName>
</protein>
<sequence length="190" mass="21877">MKRNVLFLILFGTVYLLNAQVSMITSQFSQNLTKSDLPFSGDRKLYAIGIDDKNTENYFVVSKNRSGAENDELYIEKFTKTGSTFTRTFQYKLTHPINKSLAFVDNRASYSDVDKDGNYESISIIDQHEAGPESKVEKVIGMIMYKNKPYEIFVSADDNFSQNLYSDNFSQLPTPISKHFIDFWNRLNKP</sequence>
<dbReference type="EMBL" id="CP034159">
    <property type="protein sequence ID" value="AZI32067.1"/>
    <property type="molecule type" value="Genomic_DNA"/>
</dbReference>
<reference evidence="2" key="1">
    <citation type="submission" date="2018-11" db="EMBL/GenBank/DDBJ databases">
        <title>Proposal to divide the Flavobacteriaceae and reorganize its genera based on Amino Acid Identity values calculated from whole genome sequences.</title>
        <authorList>
            <person name="Nicholson A.C."/>
            <person name="Gulvik C.A."/>
            <person name="Whitney A.M."/>
            <person name="Humrighouse B.W."/>
            <person name="Bell M."/>
            <person name="Holmes B."/>
            <person name="Steigerwalt A.G."/>
            <person name="Villarma A."/>
            <person name="Sheth M."/>
            <person name="Batra D."/>
            <person name="Pryor J."/>
            <person name="Bernardet J.-F."/>
            <person name="Hugo C."/>
            <person name="Kampfer P."/>
            <person name="Newman J.D."/>
            <person name="McQuiston J.R."/>
        </authorList>
    </citation>
    <scope>NUCLEOTIDE SEQUENCE [LARGE SCALE GENOMIC DNA]</scope>
    <source>
        <strain evidence="2">G0081</strain>
    </source>
</reference>
<organism evidence="1 2">
    <name type="scientific">Kaistella carnis</name>
    <dbReference type="NCBI Taxonomy" id="1241979"/>
    <lineage>
        <taxon>Bacteria</taxon>
        <taxon>Pseudomonadati</taxon>
        <taxon>Bacteroidota</taxon>
        <taxon>Flavobacteriia</taxon>
        <taxon>Flavobacteriales</taxon>
        <taxon>Weeksellaceae</taxon>
        <taxon>Chryseobacterium group</taxon>
        <taxon>Kaistella</taxon>
    </lineage>
</organism>
<evidence type="ECO:0000313" key="1">
    <source>
        <dbReference type="EMBL" id="AZI32067.1"/>
    </source>
</evidence>
<dbReference type="KEGG" id="ccas:EIB73_02240"/>
<name>A0A3G8XJX8_9FLAO</name>
<keyword evidence="2" id="KW-1185">Reference proteome</keyword>
<evidence type="ECO:0000313" key="2">
    <source>
        <dbReference type="Proteomes" id="UP000270185"/>
    </source>
</evidence>
<dbReference type="RefSeq" id="WP_125022229.1">
    <property type="nucleotide sequence ID" value="NZ_CP034159.1"/>
</dbReference>
<accession>A0A3G8XJX8</accession>
<proteinExistence type="predicted"/>
<dbReference type="AlphaFoldDB" id="A0A3G8XJX8"/>